<protein>
    <recommendedName>
        <fullName evidence="3">Vacuolar protein sorting-associated protein 54</fullName>
    </recommendedName>
</protein>
<dbReference type="GO" id="GO:0042147">
    <property type="term" value="P:retrograde transport, endosome to Golgi"/>
    <property type="evidence" value="ECO:0007669"/>
    <property type="project" value="InterPro"/>
</dbReference>
<evidence type="ECO:0000313" key="12">
    <source>
        <dbReference type="Proteomes" id="UP001154078"/>
    </source>
</evidence>
<dbReference type="Proteomes" id="UP001154078">
    <property type="component" value="Chromosome 4"/>
</dbReference>
<sequence length="813" mass="91012">MNNGEEQWTLYSAAQHLPAVLNDPNRGKQLNFFTRTWGDTFVEKTEIPKSPFLPEITYAHLDSYIRKYGKRYKRHVRLSDVKFDENLRAKSKTDLLNNELNTDCIPEIFLRQNFNLNNPKVFIQVFHKNENRDEHELQEELSHYLDIVEVQIAKQVSQKSGAFFHAMTSHDTIMEQMGVASGEVRLLRSKVQKVNKTLAKDSLRLIGLARSKSNHVTLVDKLKLMSTVLQTQPTLQLLLSSSDYVGALELISSTQEVLAKELAGVTSLRYLPSQLKEMLKLISKMLSTEFERYAAADLHRPLDGIGGVLEPERLTSLVAGLLRERHLQFLETYKQEAVTAAQALLKQLMIEQLADAEDDLESLTGSGEVAPSMDAARWLSVLNLASEALGKLVQRVKAVHDVIRETAAASAGLSATPSETENFLTGGEHQRVESKLKEILISVCDYCNERLASLVSQQSDKQTITSTQITELSAIVEIFTEKCEVICGKQSPSLKAAFKIQAGNYVHKFHSQRKHKLTLLLDAERWKSADVPLEIQVLVDKLALGGIVKSLPGSPTESITIKYDSKAAVSLTVGSQQYITIGTSLILISLVSEYCVCAYDLQMLAPVIGRNLAELLRTFNSRSCQLVLGAGALKTAGLKTITSTNLALASRSLQLLLWLINSVRSHFTGLTSDPLCCFDIVEKDIGHHIQQLETKVLSIMNSLLGDQLNEWDAKPPVPSKQFRNISRHLIKLHEAVSSVLPIEQVSDIYETINKNFKTCLRDQLLKMNIQNNGGPQHGVVTTEIIFYMETMKNLKVLSDKYFNDKAMDDIWVR</sequence>
<organism evidence="11 12">
    <name type="scientific">Brassicogethes aeneus</name>
    <name type="common">Rape pollen beetle</name>
    <name type="synonym">Meligethes aeneus</name>
    <dbReference type="NCBI Taxonomy" id="1431903"/>
    <lineage>
        <taxon>Eukaryota</taxon>
        <taxon>Metazoa</taxon>
        <taxon>Ecdysozoa</taxon>
        <taxon>Arthropoda</taxon>
        <taxon>Hexapoda</taxon>
        <taxon>Insecta</taxon>
        <taxon>Pterygota</taxon>
        <taxon>Neoptera</taxon>
        <taxon>Endopterygota</taxon>
        <taxon>Coleoptera</taxon>
        <taxon>Polyphaga</taxon>
        <taxon>Cucujiformia</taxon>
        <taxon>Nitidulidae</taxon>
        <taxon>Meligethinae</taxon>
        <taxon>Brassicogethes</taxon>
    </lineage>
</organism>
<evidence type="ECO:0000256" key="2">
    <source>
        <dbReference type="ARBA" id="ARBA00009150"/>
    </source>
</evidence>
<proteinExistence type="inferred from homology"/>
<dbReference type="Pfam" id="PF10475">
    <property type="entry name" value="Vps54_N"/>
    <property type="match status" value="1"/>
</dbReference>
<gene>
    <name evidence="11" type="ORF">MELIAE_LOCUS6399</name>
</gene>
<dbReference type="GO" id="GO:0005829">
    <property type="term" value="C:cytosol"/>
    <property type="evidence" value="ECO:0007669"/>
    <property type="project" value="GOC"/>
</dbReference>
<evidence type="ECO:0000256" key="4">
    <source>
        <dbReference type="ARBA" id="ARBA00022448"/>
    </source>
</evidence>
<dbReference type="GO" id="GO:0019905">
    <property type="term" value="F:syntaxin binding"/>
    <property type="evidence" value="ECO:0007669"/>
    <property type="project" value="TreeGrafter"/>
</dbReference>
<evidence type="ECO:0000256" key="5">
    <source>
        <dbReference type="ARBA" id="ARBA00022553"/>
    </source>
</evidence>
<evidence type="ECO:0000259" key="10">
    <source>
        <dbReference type="Pfam" id="PF10475"/>
    </source>
</evidence>
<dbReference type="Gene3D" id="1.20.1280.130">
    <property type="match status" value="1"/>
</dbReference>
<dbReference type="InterPro" id="IPR019515">
    <property type="entry name" value="VPS54_N"/>
</dbReference>
<dbReference type="PANTHER" id="PTHR12965:SF0">
    <property type="entry name" value="VACUOLAR PROTEIN SORTING-ASSOCIATED PROTEIN 54"/>
    <property type="match status" value="1"/>
</dbReference>
<evidence type="ECO:0000256" key="7">
    <source>
        <dbReference type="ARBA" id="ARBA00023034"/>
    </source>
</evidence>
<reference evidence="11" key="1">
    <citation type="submission" date="2021-12" db="EMBL/GenBank/DDBJ databases">
        <authorList>
            <person name="King R."/>
        </authorList>
    </citation>
    <scope>NUCLEOTIDE SEQUENCE</scope>
</reference>
<accession>A0A9P0B281</accession>
<keyword evidence="5" id="KW-0597">Phosphoprotein</keyword>
<keyword evidence="4" id="KW-0813">Transport</keyword>
<keyword evidence="7" id="KW-0333">Golgi apparatus</keyword>
<evidence type="ECO:0000259" key="9">
    <source>
        <dbReference type="Pfam" id="PF07928"/>
    </source>
</evidence>
<evidence type="ECO:0000313" key="11">
    <source>
        <dbReference type="EMBL" id="CAH0554940.1"/>
    </source>
</evidence>
<comment type="similarity">
    <text evidence="2">Belongs to the VPS54 family.</text>
</comment>
<dbReference type="EMBL" id="OV121135">
    <property type="protein sequence ID" value="CAH0554940.1"/>
    <property type="molecule type" value="Genomic_DNA"/>
</dbReference>
<dbReference type="FunFam" id="1.20.1280.130:FF:000001">
    <property type="entry name" value="Vacuolar protein sorting-associated protein 54"/>
    <property type="match status" value="1"/>
</dbReference>
<comment type="subcellular location">
    <subcellularLocation>
        <location evidence="1">Golgi apparatus</location>
        <location evidence="1">trans-Golgi network</location>
    </subcellularLocation>
</comment>
<keyword evidence="6" id="KW-0653">Protein transport</keyword>
<dbReference type="GO" id="GO:0000938">
    <property type="term" value="C:GARP complex"/>
    <property type="evidence" value="ECO:0007669"/>
    <property type="project" value="InterPro"/>
</dbReference>
<evidence type="ECO:0000256" key="3">
    <source>
        <dbReference type="ARBA" id="ARBA00017665"/>
    </source>
</evidence>
<dbReference type="InterPro" id="IPR039745">
    <property type="entry name" value="Vps54"/>
</dbReference>
<dbReference type="InterPro" id="IPR012501">
    <property type="entry name" value="Vps54_C"/>
</dbReference>
<evidence type="ECO:0000256" key="1">
    <source>
        <dbReference type="ARBA" id="ARBA00004601"/>
    </source>
</evidence>
<keyword evidence="8" id="KW-0175">Coiled coil</keyword>
<name>A0A9P0B281_BRAAE</name>
<dbReference type="OrthoDB" id="10259024at2759"/>
<dbReference type="Pfam" id="PF07928">
    <property type="entry name" value="Vps54"/>
    <property type="match status" value="1"/>
</dbReference>
<dbReference type="GO" id="GO:0006896">
    <property type="term" value="P:Golgi to vacuole transport"/>
    <property type="evidence" value="ECO:0007669"/>
    <property type="project" value="TreeGrafter"/>
</dbReference>
<feature type="domain" description="Vacuolar protein sorting-associated protein 54 C-terminal" evidence="9">
    <location>
        <begin position="576"/>
        <end position="702"/>
    </location>
</feature>
<keyword evidence="12" id="KW-1185">Reference proteome</keyword>
<dbReference type="Gene3D" id="6.10.250.860">
    <property type="match status" value="1"/>
</dbReference>
<dbReference type="PANTHER" id="PTHR12965">
    <property type="entry name" value="VACUOLAR PROTEIN SORTING 54"/>
    <property type="match status" value="1"/>
</dbReference>
<evidence type="ECO:0000256" key="6">
    <source>
        <dbReference type="ARBA" id="ARBA00022927"/>
    </source>
</evidence>
<feature type="domain" description="Vacuolar protein sorting-associated protein 54 N-terminal" evidence="10">
    <location>
        <begin position="135"/>
        <end position="292"/>
    </location>
</feature>
<dbReference type="AlphaFoldDB" id="A0A9P0B281"/>
<evidence type="ECO:0000256" key="8">
    <source>
        <dbReference type="ARBA" id="ARBA00023054"/>
    </source>
</evidence>
<dbReference type="GO" id="GO:0015031">
    <property type="term" value="P:protein transport"/>
    <property type="evidence" value="ECO:0007669"/>
    <property type="project" value="UniProtKB-KW"/>
</dbReference>